<dbReference type="STRING" id="37001.A0A1A9WED6"/>
<feature type="domain" description="Beta-hexosaminidase eukaryotic type N-terminal" evidence="11">
    <location>
        <begin position="93"/>
        <end position="225"/>
    </location>
</feature>
<dbReference type="GO" id="GO:0016231">
    <property type="term" value="F:beta-N-acetylglucosaminidase activity"/>
    <property type="evidence" value="ECO:0007669"/>
    <property type="project" value="TreeGrafter"/>
</dbReference>
<dbReference type="PANTHER" id="PTHR22600">
    <property type="entry name" value="BETA-HEXOSAMINIDASE"/>
    <property type="match status" value="1"/>
</dbReference>
<protein>
    <recommendedName>
        <fullName evidence="3">beta-N-acetylhexosaminidase</fullName>
        <ecNumber evidence="3">3.2.1.52</ecNumber>
    </recommendedName>
</protein>
<feature type="signal peptide" evidence="9">
    <location>
        <begin position="1"/>
        <end position="18"/>
    </location>
</feature>
<keyword evidence="5" id="KW-0378">Hydrolase</keyword>
<dbReference type="InterPro" id="IPR029019">
    <property type="entry name" value="HEX_eukaryotic_N"/>
</dbReference>
<dbReference type="Pfam" id="PF14845">
    <property type="entry name" value="Glycohydro_20b2"/>
    <property type="match status" value="1"/>
</dbReference>
<dbReference type="InterPro" id="IPR025705">
    <property type="entry name" value="Beta_hexosaminidase_sua/sub"/>
</dbReference>
<dbReference type="GO" id="GO:0005975">
    <property type="term" value="P:carbohydrate metabolic process"/>
    <property type="evidence" value="ECO:0007669"/>
    <property type="project" value="InterPro"/>
</dbReference>
<dbReference type="AlphaFoldDB" id="A0A1A9WED6"/>
<comment type="catalytic activity">
    <reaction evidence="1">
        <text>Hydrolysis of terminal non-reducing N-acetyl-D-hexosamine residues in N-acetyl-beta-D-hexosaminides.</text>
        <dbReference type="EC" id="3.2.1.52"/>
    </reaction>
</comment>
<evidence type="ECO:0000256" key="7">
    <source>
        <dbReference type="ARBA" id="ARBA00023295"/>
    </source>
</evidence>
<feature type="active site" description="Proton donor" evidence="8">
    <location>
        <position position="598"/>
    </location>
</feature>
<evidence type="ECO:0000259" key="10">
    <source>
        <dbReference type="Pfam" id="PF00728"/>
    </source>
</evidence>
<dbReference type="EC" id="3.2.1.52" evidence="3"/>
<evidence type="ECO:0000256" key="4">
    <source>
        <dbReference type="ARBA" id="ARBA00022729"/>
    </source>
</evidence>
<dbReference type="SUPFAM" id="SSF55545">
    <property type="entry name" value="beta-N-acetylhexosaminidase-like domain"/>
    <property type="match status" value="1"/>
</dbReference>
<dbReference type="InterPro" id="IPR017853">
    <property type="entry name" value="GH"/>
</dbReference>
<dbReference type="SUPFAM" id="SSF51445">
    <property type="entry name" value="(Trans)glycosidases"/>
    <property type="match status" value="2"/>
</dbReference>
<accession>A0A1A9WED6</accession>
<dbReference type="EnsemblMetazoa" id="GBRI016466-RA">
    <property type="protein sequence ID" value="GBRI016466-PA"/>
    <property type="gene ID" value="GBRI016466"/>
</dbReference>
<evidence type="ECO:0000256" key="5">
    <source>
        <dbReference type="ARBA" id="ARBA00022801"/>
    </source>
</evidence>
<evidence type="ECO:0000313" key="13">
    <source>
        <dbReference type="Proteomes" id="UP000091820"/>
    </source>
</evidence>
<dbReference type="Pfam" id="PF00728">
    <property type="entry name" value="Glyco_hydro_20"/>
    <property type="match status" value="2"/>
</dbReference>
<proteinExistence type="inferred from homology"/>
<name>A0A1A9WED6_9MUSC</name>
<evidence type="ECO:0000256" key="1">
    <source>
        <dbReference type="ARBA" id="ARBA00001231"/>
    </source>
</evidence>
<dbReference type="InterPro" id="IPR029018">
    <property type="entry name" value="Hex-like_dom2"/>
</dbReference>
<dbReference type="Gene3D" id="3.20.20.80">
    <property type="entry name" value="Glycosidases"/>
    <property type="match status" value="2"/>
</dbReference>
<reference evidence="12" key="2">
    <citation type="submission" date="2020-05" db="UniProtKB">
        <authorList>
            <consortium name="EnsemblMetazoa"/>
        </authorList>
    </citation>
    <scope>IDENTIFICATION</scope>
    <source>
        <strain evidence="12">IAEA</strain>
    </source>
</reference>
<evidence type="ECO:0000256" key="2">
    <source>
        <dbReference type="ARBA" id="ARBA00006285"/>
    </source>
</evidence>
<dbReference type="VEuPathDB" id="VectorBase:GBRI016466"/>
<evidence type="ECO:0000313" key="12">
    <source>
        <dbReference type="EnsemblMetazoa" id="GBRI016466-PA"/>
    </source>
</evidence>
<feature type="chain" id="PRO_5008400288" description="beta-N-acetylhexosaminidase" evidence="9">
    <location>
        <begin position="19"/>
        <end position="823"/>
    </location>
</feature>
<evidence type="ECO:0000256" key="6">
    <source>
        <dbReference type="ARBA" id="ARBA00023180"/>
    </source>
</evidence>
<keyword evidence="7" id="KW-0326">Glycosidase</keyword>
<evidence type="ECO:0000259" key="11">
    <source>
        <dbReference type="Pfam" id="PF14845"/>
    </source>
</evidence>
<dbReference type="GO" id="GO:0005886">
    <property type="term" value="C:plasma membrane"/>
    <property type="evidence" value="ECO:0007669"/>
    <property type="project" value="TreeGrafter"/>
</dbReference>
<dbReference type="PANTHER" id="PTHR22600:SF3">
    <property type="entry name" value="BETA-HEXOSAMINIDASE FDL-RELATED"/>
    <property type="match status" value="1"/>
</dbReference>
<keyword evidence="6" id="KW-0325">Glycoprotein</keyword>
<evidence type="ECO:0000256" key="3">
    <source>
        <dbReference type="ARBA" id="ARBA00012663"/>
    </source>
</evidence>
<dbReference type="InterPro" id="IPR015883">
    <property type="entry name" value="Glyco_hydro_20_cat"/>
</dbReference>
<reference evidence="13" key="1">
    <citation type="submission" date="2014-03" db="EMBL/GenBank/DDBJ databases">
        <authorList>
            <person name="Aksoy S."/>
            <person name="Warren W."/>
            <person name="Wilson R.K."/>
        </authorList>
    </citation>
    <scope>NUCLEOTIDE SEQUENCE [LARGE SCALE GENOMIC DNA]</scope>
    <source>
        <strain evidence="13">IAEA</strain>
    </source>
</reference>
<dbReference type="GO" id="GO:0030203">
    <property type="term" value="P:glycosaminoglycan metabolic process"/>
    <property type="evidence" value="ECO:0007669"/>
    <property type="project" value="TreeGrafter"/>
</dbReference>
<sequence length="823" mass="95543">MAAFICLLKVFIILTTISYWYPNGRNPKCLVNANHVNSEVDSVHKDYLNSDGNQWIYECVNEKCVRRHYNKLKKFNKSMSFLTCSMTCGDIKIWPYPTIETRVQKKSLKFTLDTILLRLHVTHGRVMTDFHSVFNIFLDDLKGIQSRQTSTDLHHDELDSKNASALEYGRERDIDMFRINVFINNFADLKLSLETDEINARHYDANITANSFYGARHALSTLQQLVWFDEREHSWLTLSKIDIKDAPRFRYRGLMLDTSRHYFSVDAIKRTIAAMSHAKLNRFHWHITDSQSFPYVSKHYPELAEYGAYSRKETYTLDNIRDVTSFAKLRGIQIITEIDAPAHAGNGWNWGPDKGLGELALCVNQQPWTKFCGQPPCGQLNPKNNNTLLILQKLKNTALPTKMDLIPLLAKALIILLTVSQWKLKGLNPQSLRNGYGVQYINYSESAENKWLYGCINKACVRRHYLNVKKFDNPMSFLTCSMTCGSVKIWPYPTNEARVQAKLLKFNLNSILLQSLIPNSPSKRYFQSVFKIFLDDLNGIQSRQTSTDLHHDELDSKNASALEYGRERDIDMFRINKLYEELLDATETTDYFHLGGDEVHKNCWAQYFRPIKVKDLWYQFTLDAADRLTIANKNITPKFITVWSSDLTKKFRSPQSRFAIQVWTGQRDARELITKGYNVIYSENAWYFDCTSGSDLSEYNWESISDIGCRSWQTVYKHSPLEYLPNYSKQILGGEACLWTEQVSEWQVDGRLWPRAAALGERQVLNISIYVPLWSDPKQNISVFERMSIFRNRLVEFGIKAEAIYPQYCVQNPGECHMKYKDN</sequence>
<dbReference type="Gene3D" id="3.30.379.10">
    <property type="entry name" value="Chitobiase/beta-hexosaminidase domain 2-like"/>
    <property type="match status" value="1"/>
</dbReference>
<feature type="domain" description="Glycoside hydrolase family 20 catalytic" evidence="10">
    <location>
        <begin position="249"/>
        <end position="395"/>
    </location>
</feature>
<comment type="similarity">
    <text evidence="2">Belongs to the glycosyl hydrolase 20 family.</text>
</comment>
<keyword evidence="13" id="KW-1185">Reference proteome</keyword>
<evidence type="ECO:0000256" key="8">
    <source>
        <dbReference type="PIRSR" id="PIRSR625705-1"/>
    </source>
</evidence>
<feature type="domain" description="Glycoside hydrolase family 20 catalytic" evidence="10">
    <location>
        <begin position="575"/>
        <end position="762"/>
    </location>
</feature>
<keyword evidence="4 9" id="KW-0732">Signal</keyword>
<dbReference type="Proteomes" id="UP000091820">
    <property type="component" value="Unassembled WGS sequence"/>
</dbReference>
<organism evidence="12 13">
    <name type="scientific">Glossina brevipalpis</name>
    <dbReference type="NCBI Taxonomy" id="37001"/>
    <lineage>
        <taxon>Eukaryota</taxon>
        <taxon>Metazoa</taxon>
        <taxon>Ecdysozoa</taxon>
        <taxon>Arthropoda</taxon>
        <taxon>Hexapoda</taxon>
        <taxon>Insecta</taxon>
        <taxon>Pterygota</taxon>
        <taxon>Neoptera</taxon>
        <taxon>Endopterygota</taxon>
        <taxon>Diptera</taxon>
        <taxon>Brachycera</taxon>
        <taxon>Muscomorpha</taxon>
        <taxon>Hippoboscoidea</taxon>
        <taxon>Glossinidae</taxon>
        <taxon>Glossina</taxon>
    </lineage>
</organism>
<evidence type="ECO:0000256" key="9">
    <source>
        <dbReference type="SAM" id="SignalP"/>
    </source>
</evidence>
<dbReference type="PRINTS" id="PR00738">
    <property type="entry name" value="GLHYDRLASE20"/>
</dbReference>